<proteinExistence type="predicted"/>
<keyword evidence="4" id="KW-1185">Reference proteome</keyword>
<keyword evidence="2" id="KW-0732">Signal</keyword>
<evidence type="ECO:0000256" key="1">
    <source>
        <dbReference type="SAM" id="MobiDB-lite"/>
    </source>
</evidence>
<evidence type="ECO:0000313" key="3">
    <source>
        <dbReference type="EMBL" id="MBP2384255.1"/>
    </source>
</evidence>
<accession>A0ABS4X704</accession>
<sequence length="186" mass="18966">MTPIMRRTVRGAATGLGALALVAGASSCSTLLGGEDEGGQETSAGEEQAAEDESDAGSDAGGEEAGSDAGGDEAAGRIDEAGLTAAGDRFLEFLQVLDDGDADTACAFVLDPSTGEPFAGDRLAQCTEMIAPKMESLEPGSMDILGRSMIETMDNGDGTVDVTVAGRDFQYVLKQAPDGEWYVSNA</sequence>
<feature type="chain" id="PRO_5046189090" description="Secreted protein" evidence="2">
    <location>
        <begin position="26"/>
        <end position="186"/>
    </location>
</feature>
<name>A0ABS4X704_9MICO</name>
<feature type="region of interest" description="Disordered" evidence="1">
    <location>
        <begin position="32"/>
        <end position="75"/>
    </location>
</feature>
<dbReference type="PROSITE" id="PS51257">
    <property type="entry name" value="PROKAR_LIPOPROTEIN"/>
    <property type="match status" value="1"/>
</dbReference>
<dbReference type="EMBL" id="JAGIOD010000002">
    <property type="protein sequence ID" value="MBP2384255.1"/>
    <property type="molecule type" value="Genomic_DNA"/>
</dbReference>
<dbReference type="Proteomes" id="UP001519290">
    <property type="component" value="Unassembled WGS sequence"/>
</dbReference>
<feature type="compositionally biased region" description="Acidic residues" evidence="1">
    <location>
        <begin position="48"/>
        <end position="66"/>
    </location>
</feature>
<organism evidence="3 4">
    <name type="scientific">Brachybacterium sacelli</name>
    <dbReference type="NCBI Taxonomy" id="173364"/>
    <lineage>
        <taxon>Bacteria</taxon>
        <taxon>Bacillati</taxon>
        <taxon>Actinomycetota</taxon>
        <taxon>Actinomycetes</taxon>
        <taxon>Micrococcales</taxon>
        <taxon>Dermabacteraceae</taxon>
        <taxon>Brachybacterium</taxon>
    </lineage>
</organism>
<dbReference type="RefSeq" id="WP_209905124.1">
    <property type="nucleotide sequence ID" value="NZ_BAAAJW010000001.1"/>
</dbReference>
<evidence type="ECO:0008006" key="5">
    <source>
        <dbReference type="Google" id="ProtNLM"/>
    </source>
</evidence>
<evidence type="ECO:0000256" key="2">
    <source>
        <dbReference type="SAM" id="SignalP"/>
    </source>
</evidence>
<feature type="signal peptide" evidence="2">
    <location>
        <begin position="1"/>
        <end position="25"/>
    </location>
</feature>
<reference evidence="3 4" key="1">
    <citation type="submission" date="2021-03" db="EMBL/GenBank/DDBJ databases">
        <title>Sequencing the genomes of 1000 actinobacteria strains.</title>
        <authorList>
            <person name="Klenk H.-P."/>
        </authorList>
    </citation>
    <scope>NUCLEOTIDE SEQUENCE [LARGE SCALE GENOMIC DNA]</scope>
    <source>
        <strain evidence="3 4">DSM 14566</strain>
    </source>
</reference>
<protein>
    <recommendedName>
        <fullName evidence="5">Secreted protein</fullName>
    </recommendedName>
</protein>
<gene>
    <name evidence="3" type="ORF">JOF43_004244</name>
</gene>
<comment type="caution">
    <text evidence="3">The sequence shown here is derived from an EMBL/GenBank/DDBJ whole genome shotgun (WGS) entry which is preliminary data.</text>
</comment>
<evidence type="ECO:0000313" key="4">
    <source>
        <dbReference type="Proteomes" id="UP001519290"/>
    </source>
</evidence>